<sequence length="378" mass="43213">MNEEIIEIIEGSTKLFVPKRSMTEKVPPKEPAFFNPRASLSRDLSIIAYSAFWKDYKFPKIFFDGLAGLGARGLRVANEIKEVEKVIVNDVNPNALEIALKSAKKNNLKNFEISENETCRFLSSHSRMNERASIVDIDPFGSPSKYIDCAIRATMHSGMLALTATDLQVLHGLFNKAAKRRYYGTPVKTEFSNEIAIRLILGCVSFVAGRLDISFQPLFVDHDMHYYRTYMKILNTPEKEEKIGYIIFCRNCKDRHTQIIKQNECRKCGHETEIAGPLWIGKLFDKEFVQKMKDERNNFIVSKRCERIIERSGEEAELPATYYTLDEIASMIKSAPLKLSDAVERIRSQGYKASMTSLNPGGFRTDCEIDRITQIFQD</sequence>
<evidence type="ECO:0000313" key="9">
    <source>
        <dbReference type="EMBL" id="AIE98341.1"/>
    </source>
</evidence>
<organism evidence="9">
    <name type="scientific">uncultured marine thaumarchaeote KM3_05_F10</name>
    <dbReference type="NCBI Taxonomy" id="1455969"/>
    <lineage>
        <taxon>Archaea</taxon>
        <taxon>Nitrososphaerota</taxon>
        <taxon>environmental samples</taxon>
    </lineage>
</organism>
<reference evidence="9" key="1">
    <citation type="journal article" date="2014" name="Genome Biol. Evol.">
        <title>Pangenome evidence for extensive interdomain horizontal transfer affecting lineage core and shell genes in uncultured planktonic thaumarchaeota and euryarchaeota.</title>
        <authorList>
            <person name="Deschamps P."/>
            <person name="Zivanovic Y."/>
            <person name="Moreira D."/>
            <person name="Rodriguez-Valera F."/>
            <person name="Lopez-Garcia P."/>
        </authorList>
    </citation>
    <scope>NUCLEOTIDE SEQUENCE</scope>
</reference>
<evidence type="ECO:0000256" key="8">
    <source>
        <dbReference type="PROSITE-ProRule" id="PRU00958"/>
    </source>
</evidence>
<evidence type="ECO:0000256" key="6">
    <source>
        <dbReference type="ARBA" id="ARBA00022884"/>
    </source>
</evidence>
<dbReference type="GO" id="GO:0160104">
    <property type="term" value="F:tRNA (guanine(26)-N2)-dimethyltransferase activity"/>
    <property type="evidence" value="ECO:0007669"/>
    <property type="project" value="UniProtKB-EC"/>
</dbReference>
<dbReference type="InterPro" id="IPR002905">
    <property type="entry name" value="Trm1"/>
</dbReference>
<dbReference type="EC" id="2.1.1.216" evidence="7"/>
<dbReference type="Gene3D" id="3.40.50.150">
    <property type="entry name" value="Vaccinia Virus protein VP39"/>
    <property type="match status" value="1"/>
</dbReference>
<keyword evidence="6 8" id="KW-0694">RNA-binding</keyword>
<dbReference type="InterPro" id="IPR029063">
    <property type="entry name" value="SAM-dependent_MTases_sf"/>
</dbReference>
<protein>
    <recommendedName>
        <fullName evidence="7">tRNA (guanine(26)-N(2))-dimethyltransferase</fullName>
        <ecNumber evidence="7">2.1.1.216</ecNumber>
    </recommendedName>
</protein>
<dbReference type="Gene3D" id="3.30.56.70">
    <property type="entry name" value="N2,N2-dimethylguanosine tRNA methyltransferase, C-terminal domain"/>
    <property type="match status" value="1"/>
</dbReference>
<keyword evidence="3 8" id="KW-0808">Transferase</keyword>
<dbReference type="PANTHER" id="PTHR10631:SF3">
    <property type="entry name" value="TRNA (GUANINE(26)-N(2))-DIMETHYLTRANSFERASE"/>
    <property type="match status" value="1"/>
</dbReference>
<comment type="similarity">
    <text evidence="8">Belongs to the class I-like SAM-binding methyltransferase superfamily. Trm1 family.</text>
</comment>
<evidence type="ECO:0000256" key="7">
    <source>
        <dbReference type="ARBA" id="ARBA00039099"/>
    </source>
</evidence>
<evidence type="ECO:0000256" key="2">
    <source>
        <dbReference type="ARBA" id="ARBA00022603"/>
    </source>
</evidence>
<evidence type="ECO:0000256" key="5">
    <source>
        <dbReference type="ARBA" id="ARBA00022694"/>
    </source>
</evidence>
<dbReference type="InterPro" id="IPR042296">
    <property type="entry name" value="tRNA_met_Trm1_C"/>
</dbReference>
<dbReference type="FunFam" id="3.40.50.150:FF:000272">
    <property type="entry name" value="tRNA (guanine(26)-N(2))-dimethyltransferase"/>
    <property type="match status" value="1"/>
</dbReference>
<gene>
    <name evidence="9" type="primary">TRMT1</name>
    <name evidence="9" type="synonym">trm1</name>
</gene>
<dbReference type="GO" id="GO:0000049">
    <property type="term" value="F:tRNA binding"/>
    <property type="evidence" value="ECO:0007669"/>
    <property type="project" value="UniProtKB-UniRule"/>
</dbReference>
<dbReference type="AlphaFoldDB" id="A0A075G8P4"/>
<keyword evidence="2 8" id="KW-0489">Methyltransferase</keyword>
<keyword evidence="5 8" id="KW-0819">tRNA processing</keyword>
<dbReference type="Pfam" id="PF02005">
    <property type="entry name" value="TRM"/>
    <property type="match status" value="1"/>
</dbReference>
<dbReference type="EMBL" id="KF900533">
    <property type="protein sequence ID" value="AIE98341.1"/>
    <property type="molecule type" value="Genomic_DNA"/>
</dbReference>
<dbReference type="PANTHER" id="PTHR10631">
    <property type="entry name" value="N 2 ,N 2 -DIMETHYLGUANOSINE TRNA METHYLTRANSFERASE"/>
    <property type="match status" value="1"/>
</dbReference>
<proteinExistence type="inferred from homology"/>
<dbReference type="PROSITE" id="PS51626">
    <property type="entry name" value="SAM_MT_TRM1"/>
    <property type="match status" value="1"/>
</dbReference>
<name>A0A075G8P4_9ARCH</name>
<evidence type="ECO:0000256" key="4">
    <source>
        <dbReference type="ARBA" id="ARBA00022691"/>
    </source>
</evidence>
<dbReference type="SUPFAM" id="SSF53335">
    <property type="entry name" value="S-adenosyl-L-methionine-dependent methyltransferases"/>
    <property type="match status" value="1"/>
</dbReference>
<evidence type="ECO:0000256" key="3">
    <source>
        <dbReference type="ARBA" id="ARBA00022679"/>
    </source>
</evidence>
<keyword evidence="4 8" id="KW-0949">S-adenosyl-L-methionine</keyword>
<dbReference type="GO" id="GO:0002940">
    <property type="term" value="P:tRNA N2-guanine methylation"/>
    <property type="evidence" value="ECO:0007669"/>
    <property type="project" value="TreeGrafter"/>
</dbReference>
<evidence type="ECO:0000256" key="1">
    <source>
        <dbReference type="ARBA" id="ARBA00022555"/>
    </source>
</evidence>
<accession>A0A075G8P4</accession>
<keyword evidence="1 8" id="KW-0820">tRNA-binding</keyword>